<evidence type="ECO:0000313" key="1">
    <source>
        <dbReference type="EMBL" id="OJJ80023.1"/>
    </source>
</evidence>
<evidence type="ECO:0000313" key="2">
    <source>
        <dbReference type="Proteomes" id="UP000184300"/>
    </source>
</evidence>
<dbReference type="AlphaFoldDB" id="A0A1L9V7W8"/>
<dbReference type="VEuPathDB" id="FungiDB:ASPGLDRAFT_897198"/>
<dbReference type="Proteomes" id="UP000184300">
    <property type="component" value="Unassembled WGS sequence"/>
</dbReference>
<dbReference type="GeneID" id="34466734"/>
<sequence>MQNLFAHRPLSEPLELYRSEVMDLREKGGMREACRVLVAPHRRFLEVSVGLMGWKLEGLRRGFDAVTFRRECIFESTEVSS</sequence>
<name>A0A1L9V7W8_ASPGL</name>
<reference evidence="2" key="1">
    <citation type="journal article" date="2017" name="Genome Biol.">
        <title>Comparative genomics reveals high biological diversity and specific adaptations in the industrially and medically important fungal genus Aspergillus.</title>
        <authorList>
            <person name="de Vries R.P."/>
            <person name="Riley R."/>
            <person name="Wiebenga A."/>
            <person name="Aguilar-Osorio G."/>
            <person name="Amillis S."/>
            <person name="Uchima C.A."/>
            <person name="Anderluh G."/>
            <person name="Asadollahi M."/>
            <person name="Askin M."/>
            <person name="Barry K."/>
            <person name="Battaglia E."/>
            <person name="Bayram O."/>
            <person name="Benocci T."/>
            <person name="Braus-Stromeyer S.A."/>
            <person name="Caldana C."/>
            <person name="Canovas D."/>
            <person name="Cerqueira G.C."/>
            <person name="Chen F."/>
            <person name="Chen W."/>
            <person name="Choi C."/>
            <person name="Clum A."/>
            <person name="Dos Santos R.A."/>
            <person name="Damasio A.R."/>
            <person name="Diallinas G."/>
            <person name="Emri T."/>
            <person name="Fekete E."/>
            <person name="Flipphi M."/>
            <person name="Freyberg S."/>
            <person name="Gallo A."/>
            <person name="Gournas C."/>
            <person name="Habgood R."/>
            <person name="Hainaut M."/>
            <person name="Harispe M.L."/>
            <person name="Henrissat B."/>
            <person name="Hilden K.S."/>
            <person name="Hope R."/>
            <person name="Hossain A."/>
            <person name="Karabika E."/>
            <person name="Karaffa L."/>
            <person name="Karanyi Z."/>
            <person name="Krasevec N."/>
            <person name="Kuo A."/>
            <person name="Kusch H."/>
            <person name="LaButti K."/>
            <person name="Lagendijk E.L."/>
            <person name="Lapidus A."/>
            <person name="Levasseur A."/>
            <person name="Lindquist E."/>
            <person name="Lipzen A."/>
            <person name="Logrieco A.F."/>
            <person name="MacCabe A."/>
            <person name="Maekelae M.R."/>
            <person name="Malavazi I."/>
            <person name="Melin P."/>
            <person name="Meyer V."/>
            <person name="Mielnichuk N."/>
            <person name="Miskei M."/>
            <person name="Molnar A.P."/>
            <person name="Mule G."/>
            <person name="Ngan C.Y."/>
            <person name="Orejas M."/>
            <person name="Orosz E."/>
            <person name="Ouedraogo J.P."/>
            <person name="Overkamp K.M."/>
            <person name="Park H.-S."/>
            <person name="Perrone G."/>
            <person name="Piumi F."/>
            <person name="Punt P.J."/>
            <person name="Ram A.F."/>
            <person name="Ramon A."/>
            <person name="Rauscher S."/>
            <person name="Record E."/>
            <person name="Riano-Pachon D.M."/>
            <person name="Robert V."/>
            <person name="Roehrig J."/>
            <person name="Ruller R."/>
            <person name="Salamov A."/>
            <person name="Salih N.S."/>
            <person name="Samson R.A."/>
            <person name="Sandor E."/>
            <person name="Sanguinetti M."/>
            <person name="Schuetze T."/>
            <person name="Sepcic K."/>
            <person name="Shelest E."/>
            <person name="Sherlock G."/>
            <person name="Sophianopoulou V."/>
            <person name="Squina F.M."/>
            <person name="Sun H."/>
            <person name="Susca A."/>
            <person name="Todd R.B."/>
            <person name="Tsang A."/>
            <person name="Unkles S.E."/>
            <person name="van de Wiele N."/>
            <person name="van Rossen-Uffink D."/>
            <person name="Oliveira J.V."/>
            <person name="Vesth T.C."/>
            <person name="Visser J."/>
            <person name="Yu J.-H."/>
            <person name="Zhou M."/>
            <person name="Andersen M.R."/>
            <person name="Archer D.B."/>
            <person name="Baker S.E."/>
            <person name="Benoit I."/>
            <person name="Brakhage A.A."/>
            <person name="Braus G.H."/>
            <person name="Fischer R."/>
            <person name="Frisvad J.C."/>
            <person name="Goldman G.H."/>
            <person name="Houbraken J."/>
            <person name="Oakley B."/>
            <person name="Pocsi I."/>
            <person name="Scazzocchio C."/>
            <person name="Seiboth B."/>
            <person name="vanKuyk P.A."/>
            <person name="Wortman J."/>
            <person name="Dyer P.S."/>
            <person name="Grigoriev I.V."/>
        </authorList>
    </citation>
    <scope>NUCLEOTIDE SEQUENCE [LARGE SCALE GENOMIC DNA]</scope>
    <source>
        <strain evidence="2">CBS 516.65</strain>
    </source>
</reference>
<organism evidence="1 2">
    <name type="scientific">Aspergillus glaucus CBS 516.65</name>
    <dbReference type="NCBI Taxonomy" id="1160497"/>
    <lineage>
        <taxon>Eukaryota</taxon>
        <taxon>Fungi</taxon>
        <taxon>Dikarya</taxon>
        <taxon>Ascomycota</taxon>
        <taxon>Pezizomycotina</taxon>
        <taxon>Eurotiomycetes</taxon>
        <taxon>Eurotiomycetidae</taxon>
        <taxon>Eurotiales</taxon>
        <taxon>Aspergillaceae</taxon>
        <taxon>Aspergillus</taxon>
        <taxon>Aspergillus subgen. Aspergillus</taxon>
    </lineage>
</organism>
<accession>A0A1L9V7W8</accession>
<keyword evidence="2" id="KW-1185">Reference proteome</keyword>
<gene>
    <name evidence="1" type="ORF">ASPGLDRAFT_897198</name>
</gene>
<proteinExistence type="predicted"/>
<dbReference type="RefSeq" id="XP_022396721.1">
    <property type="nucleotide sequence ID" value="XM_022550474.1"/>
</dbReference>
<dbReference type="EMBL" id="KV878913">
    <property type="protein sequence ID" value="OJJ80023.1"/>
    <property type="molecule type" value="Genomic_DNA"/>
</dbReference>
<protein>
    <submittedName>
        <fullName evidence="1">Uncharacterized protein</fullName>
    </submittedName>
</protein>